<keyword evidence="6" id="KW-0808">Transferase</keyword>
<evidence type="ECO:0000256" key="9">
    <source>
        <dbReference type="ARBA" id="ARBA00022840"/>
    </source>
</evidence>
<dbReference type="SMART" id="SM00388">
    <property type="entry name" value="HisKA"/>
    <property type="match status" value="1"/>
</dbReference>
<evidence type="ECO:0000256" key="10">
    <source>
        <dbReference type="SAM" id="Phobius"/>
    </source>
</evidence>
<feature type="domain" description="Histidine kinase" evidence="11">
    <location>
        <begin position="218"/>
        <end position="427"/>
    </location>
</feature>
<dbReference type="SUPFAM" id="SSF47384">
    <property type="entry name" value="Homodimeric domain of signal transducing histidine kinase"/>
    <property type="match status" value="1"/>
</dbReference>
<dbReference type="Proteomes" id="UP000031670">
    <property type="component" value="Unassembled WGS sequence"/>
</dbReference>
<keyword evidence="10" id="KW-1133">Transmembrane helix</keyword>
<dbReference type="GO" id="GO:0005524">
    <property type="term" value="F:ATP binding"/>
    <property type="evidence" value="ECO:0007669"/>
    <property type="project" value="UniProtKB-KW"/>
</dbReference>
<proteinExistence type="predicted"/>
<evidence type="ECO:0000256" key="3">
    <source>
        <dbReference type="ARBA" id="ARBA00012438"/>
    </source>
</evidence>
<evidence type="ECO:0000256" key="5">
    <source>
        <dbReference type="ARBA" id="ARBA00022553"/>
    </source>
</evidence>
<evidence type="ECO:0000256" key="1">
    <source>
        <dbReference type="ARBA" id="ARBA00000085"/>
    </source>
</evidence>
<feature type="transmembrane region" description="Helical" evidence="10">
    <location>
        <begin position="140"/>
        <end position="161"/>
    </location>
</feature>
<keyword evidence="5" id="KW-0597">Phosphoprotein</keyword>
<dbReference type="InterPro" id="IPR036097">
    <property type="entry name" value="HisK_dim/P_sf"/>
</dbReference>
<dbReference type="PROSITE" id="PS50109">
    <property type="entry name" value="HIS_KIN"/>
    <property type="match status" value="1"/>
</dbReference>
<dbReference type="EC" id="2.7.13.3" evidence="3"/>
<feature type="domain" description="HAMP" evidence="12">
    <location>
        <begin position="158"/>
        <end position="210"/>
    </location>
</feature>
<comment type="catalytic activity">
    <reaction evidence="1">
        <text>ATP + protein L-histidine = ADP + protein N-phospho-L-histidine.</text>
        <dbReference type="EC" id="2.7.13.3"/>
    </reaction>
</comment>
<gene>
    <name evidence="13" type="ORF">JCM19232_3690</name>
</gene>
<dbReference type="InterPro" id="IPR004358">
    <property type="entry name" value="Sig_transdc_His_kin-like_C"/>
</dbReference>
<dbReference type="GO" id="GO:0000155">
    <property type="term" value="F:phosphorelay sensor kinase activity"/>
    <property type="evidence" value="ECO:0007669"/>
    <property type="project" value="InterPro"/>
</dbReference>
<dbReference type="InterPro" id="IPR036890">
    <property type="entry name" value="HATPase_C_sf"/>
</dbReference>
<dbReference type="InterPro" id="IPR050980">
    <property type="entry name" value="2C_sensor_his_kinase"/>
</dbReference>
<dbReference type="Gene3D" id="1.10.287.130">
    <property type="match status" value="1"/>
</dbReference>
<evidence type="ECO:0000259" key="12">
    <source>
        <dbReference type="PROSITE" id="PS50885"/>
    </source>
</evidence>
<evidence type="ECO:0000259" key="11">
    <source>
        <dbReference type="PROSITE" id="PS50109"/>
    </source>
</evidence>
<comment type="caution">
    <text evidence="13">The sequence shown here is derived from an EMBL/GenBank/DDBJ whole genome shotgun (WGS) entry which is preliminary data.</text>
</comment>
<evidence type="ECO:0000256" key="2">
    <source>
        <dbReference type="ARBA" id="ARBA00004651"/>
    </source>
</evidence>
<keyword evidence="8" id="KW-0418">Kinase</keyword>
<dbReference type="Gene3D" id="3.30.565.10">
    <property type="entry name" value="Histidine kinase-like ATPase, C-terminal domain"/>
    <property type="match status" value="1"/>
</dbReference>
<keyword evidence="4" id="KW-1003">Cell membrane</keyword>
<evidence type="ECO:0000256" key="7">
    <source>
        <dbReference type="ARBA" id="ARBA00022741"/>
    </source>
</evidence>
<protein>
    <recommendedName>
        <fullName evidence="3">histidine kinase</fullName>
        <ecNumber evidence="3">2.7.13.3</ecNumber>
    </recommendedName>
</protein>
<dbReference type="SMART" id="SM00387">
    <property type="entry name" value="HATPase_c"/>
    <property type="match status" value="1"/>
</dbReference>
<evidence type="ECO:0000313" key="13">
    <source>
        <dbReference type="EMBL" id="GAM60748.1"/>
    </source>
</evidence>
<reference evidence="13 14" key="1">
    <citation type="submission" date="2015-01" db="EMBL/GenBank/DDBJ databases">
        <title>Vibrio sp. C5 JCM 19232 whole genome shotgun sequence.</title>
        <authorList>
            <person name="Sawabe T."/>
            <person name="Meirelles P."/>
            <person name="Feng G."/>
            <person name="Sayaka M."/>
            <person name="Hattori M."/>
            <person name="Ohkuma M."/>
        </authorList>
    </citation>
    <scope>NUCLEOTIDE SEQUENCE [LARGE SCALE GENOMIC DNA]</scope>
    <source>
        <strain evidence="13 14">JCM19232</strain>
    </source>
</reference>
<evidence type="ECO:0000256" key="4">
    <source>
        <dbReference type="ARBA" id="ARBA00022475"/>
    </source>
</evidence>
<dbReference type="Pfam" id="PF00512">
    <property type="entry name" value="HisKA"/>
    <property type="match status" value="1"/>
</dbReference>
<keyword evidence="7" id="KW-0547">Nucleotide-binding</keyword>
<dbReference type="PROSITE" id="PS50885">
    <property type="entry name" value="HAMP"/>
    <property type="match status" value="1"/>
</dbReference>
<keyword evidence="10" id="KW-0812">Transmembrane</keyword>
<dbReference type="InterPro" id="IPR005467">
    <property type="entry name" value="His_kinase_dom"/>
</dbReference>
<organism evidence="13 14">
    <name type="scientific">Vibrio ishigakensis</name>
    <dbReference type="NCBI Taxonomy" id="1481914"/>
    <lineage>
        <taxon>Bacteria</taxon>
        <taxon>Pseudomonadati</taxon>
        <taxon>Pseudomonadota</taxon>
        <taxon>Gammaproteobacteria</taxon>
        <taxon>Vibrionales</taxon>
        <taxon>Vibrionaceae</taxon>
        <taxon>Vibrio</taxon>
    </lineage>
</organism>
<dbReference type="InterPro" id="IPR003594">
    <property type="entry name" value="HATPase_dom"/>
</dbReference>
<name>A0A0B8PC01_9VIBR</name>
<reference evidence="13 14" key="2">
    <citation type="submission" date="2015-01" db="EMBL/GenBank/DDBJ databases">
        <authorList>
            <consortium name="NBRP consortium"/>
            <person name="Sawabe T."/>
            <person name="Meirelles P."/>
            <person name="Feng G."/>
            <person name="Sayaka M."/>
            <person name="Hattori M."/>
            <person name="Ohkuma M."/>
        </authorList>
    </citation>
    <scope>NUCLEOTIDE SEQUENCE [LARGE SCALE GENOMIC DNA]</scope>
    <source>
        <strain evidence="13 14">JCM19232</strain>
    </source>
</reference>
<dbReference type="SUPFAM" id="SSF55874">
    <property type="entry name" value="ATPase domain of HSP90 chaperone/DNA topoisomerase II/histidine kinase"/>
    <property type="match status" value="1"/>
</dbReference>
<dbReference type="PANTHER" id="PTHR44936">
    <property type="entry name" value="SENSOR PROTEIN CREC"/>
    <property type="match status" value="1"/>
</dbReference>
<evidence type="ECO:0000313" key="14">
    <source>
        <dbReference type="Proteomes" id="UP000031670"/>
    </source>
</evidence>
<dbReference type="CDD" id="cd00082">
    <property type="entry name" value="HisKA"/>
    <property type="match status" value="1"/>
</dbReference>
<dbReference type="EMBL" id="BBSA01000002">
    <property type="protein sequence ID" value="GAM60748.1"/>
    <property type="molecule type" value="Genomic_DNA"/>
</dbReference>
<dbReference type="PRINTS" id="PR00344">
    <property type="entry name" value="BCTRLSENSOR"/>
</dbReference>
<dbReference type="Pfam" id="PF02518">
    <property type="entry name" value="HATPase_c"/>
    <property type="match status" value="1"/>
</dbReference>
<keyword evidence="10" id="KW-0472">Membrane</keyword>
<dbReference type="PANTHER" id="PTHR44936:SF10">
    <property type="entry name" value="SENSOR PROTEIN RSTB"/>
    <property type="match status" value="1"/>
</dbReference>
<sequence length="451" mass="50885">MRKLILSLVFVVLVSIALLGWSISQIASEQSDGPNLNERIAALQLLGVDLSRSLDTDSPRLQLYLKRWNSVNSEKLSITELERFLLPEPLSSEFKKDAYLMLESDEGISLHFLMPETQRVLNITTSLHSIDSPYISRNTLFTLLFYIGLVAILLIWVAPLIKQLLNLSKTTRDFGMGRLEKRILVSKRSYISNIESEFNRMADRIAQLVDDNKLLSRAVSHDLKTPIARLRFGIEALEETQNPALQAKYFARLNRDLDNMEELVSTLLSYARLDEANIQPNLEQIELNAWVKSRLEAFGQTELDVDFVPSSAPVLVESDPMYLAMQLGNLLSNAERFGQSKIRVSLAFDDKHVVIVVEDDGEGIKQSEVEKVIQPFVRGSQSRGNSGHGMGLAIVNRIGTWMDSKLSIHRSSSLGGACMRLKMKRLKSDELSMYDVIRGNSRCELESKLVK</sequence>
<dbReference type="AlphaFoldDB" id="A0A0B8PC01"/>
<evidence type="ECO:0000256" key="6">
    <source>
        <dbReference type="ARBA" id="ARBA00022679"/>
    </source>
</evidence>
<dbReference type="InterPro" id="IPR003660">
    <property type="entry name" value="HAMP_dom"/>
</dbReference>
<evidence type="ECO:0000256" key="8">
    <source>
        <dbReference type="ARBA" id="ARBA00022777"/>
    </source>
</evidence>
<dbReference type="InterPro" id="IPR003661">
    <property type="entry name" value="HisK_dim/P_dom"/>
</dbReference>
<dbReference type="GO" id="GO:0005886">
    <property type="term" value="C:plasma membrane"/>
    <property type="evidence" value="ECO:0007669"/>
    <property type="project" value="UniProtKB-SubCell"/>
</dbReference>
<comment type="subcellular location">
    <subcellularLocation>
        <location evidence="2">Cell membrane</location>
        <topology evidence="2">Multi-pass membrane protein</topology>
    </subcellularLocation>
</comment>
<keyword evidence="9" id="KW-0067">ATP-binding</keyword>
<accession>A0A0B8PC01</accession>